<evidence type="ECO:0000256" key="9">
    <source>
        <dbReference type="SAM" id="MobiDB-lite"/>
    </source>
</evidence>
<dbReference type="EMBL" id="JAAGAX010000511">
    <property type="protein sequence ID" value="KAF2282005.1"/>
    <property type="molecule type" value="Genomic_DNA"/>
</dbReference>
<dbReference type="SUPFAM" id="SSF52166">
    <property type="entry name" value="Ribosomal protein L4"/>
    <property type="match status" value="1"/>
</dbReference>
<keyword evidence="5 8" id="KW-0689">Ribosomal protein</keyword>
<comment type="caution">
    <text evidence="10">The sequence shown here is derived from an EMBL/GenBank/DDBJ whole genome shotgun (WGS) entry which is preliminary data.</text>
</comment>
<dbReference type="InterPro" id="IPR023574">
    <property type="entry name" value="Ribosomal_uL4_dom_sf"/>
</dbReference>
<dbReference type="InterPro" id="IPR009000">
    <property type="entry name" value="Transl_B-barrel_sf"/>
</dbReference>
<gene>
    <name evidence="10" type="ORF">GH714_042829</name>
</gene>
<dbReference type="GO" id="GO:0005840">
    <property type="term" value="C:ribosome"/>
    <property type="evidence" value="ECO:0007669"/>
    <property type="project" value="UniProtKB-KW"/>
</dbReference>
<evidence type="ECO:0000256" key="7">
    <source>
        <dbReference type="ARBA" id="ARBA00035213"/>
    </source>
</evidence>
<dbReference type="Pfam" id="PF00573">
    <property type="entry name" value="Ribosomal_L4"/>
    <property type="match status" value="1"/>
</dbReference>
<dbReference type="Proteomes" id="UP000467840">
    <property type="component" value="Unassembled WGS sequence"/>
</dbReference>
<dbReference type="GO" id="GO:0003735">
    <property type="term" value="F:structural constituent of ribosome"/>
    <property type="evidence" value="ECO:0007669"/>
    <property type="project" value="InterPro"/>
</dbReference>
<evidence type="ECO:0000313" key="11">
    <source>
        <dbReference type="Proteomes" id="UP000467840"/>
    </source>
</evidence>
<organism evidence="10 11">
    <name type="scientific">Hevea brasiliensis</name>
    <name type="common">Para rubber tree</name>
    <name type="synonym">Siphonia brasiliensis</name>
    <dbReference type="NCBI Taxonomy" id="3981"/>
    <lineage>
        <taxon>Eukaryota</taxon>
        <taxon>Viridiplantae</taxon>
        <taxon>Streptophyta</taxon>
        <taxon>Embryophyta</taxon>
        <taxon>Tracheophyta</taxon>
        <taxon>Spermatophyta</taxon>
        <taxon>Magnoliopsida</taxon>
        <taxon>eudicotyledons</taxon>
        <taxon>Gunneridae</taxon>
        <taxon>Pentapetalae</taxon>
        <taxon>rosids</taxon>
        <taxon>fabids</taxon>
        <taxon>Malpighiales</taxon>
        <taxon>Euphorbiaceae</taxon>
        <taxon>Crotonoideae</taxon>
        <taxon>Micrandreae</taxon>
        <taxon>Hevea</taxon>
    </lineage>
</organism>
<dbReference type="NCBIfam" id="TIGR03625">
    <property type="entry name" value="L3_bact"/>
    <property type="match status" value="1"/>
</dbReference>
<comment type="similarity">
    <text evidence="1 8">Belongs to the universal ribosomal protein uL3 family.</text>
</comment>
<evidence type="ECO:0000256" key="2">
    <source>
        <dbReference type="ARBA" id="ARBA00010528"/>
    </source>
</evidence>
<dbReference type="InterPro" id="IPR002136">
    <property type="entry name" value="Ribosomal_uL4"/>
</dbReference>
<sequence length="220" mass="24021">MKKVGSTAVFGDAGARVPVTLLLLEDTFVVDVKSRDVHGYNAVVLGVRRPGRLNKPQVCALRKKGVDVDCHLFESRVDTVDGVELGGKVLVDHFFRGQFVDVAGRSIGRGFAGVMKRHNFGGLHASHGVSISHRSQGSTGSAKIPLSAEVFGVQLRRDVLRDVVAWQLAKRRAGTHKTRCISDVSGTTAKPYRQKHTGRARQGSLRSPQFRGVQWCLARE</sequence>
<keyword evidence="6 8" id="KW-0687">Ribonucleoprotein</keyword>
<dbReference type="GO" id="GO:0019843">
    <property type="term" value="F:rRNA binding"/>
    <property type="evidence" value="ECO:0007669"/>
    <property type="project" value="UniProtKB-KW"/>
</dbReference>
<name>A0A6A6K0M2_HEVBR</name>
<dbReference type="AlphaFoldDB" id="A0A6A6K0M2"/>
<accession>A0A6A6K0M2</accession>
<dbReference type="GO" id="GO:1990904">
    <property type="term" value="C:ribonucleoprotein complex"/>
    <property type="evidence" value="ECO:0007669"/>
    <property type="project" value="UniProtKB-KW"/>
</dbReference>
<keyword evidence="4" id="KW-0694">RNA-binding</keyword>
<evidence type="ECO:0000256" key="5">
    <source>
        <dbReference type="ARBA" id="ARBA00022980"/>
    </source>
</evidence>
<keyword evidence="3" id="KW-0699">rRNA-binding</keyword>
<dbReference type="InterPro" id="IPR019927">
    <property type="entry name" value="Ribosomal_uL3_bac/org-type"/>
</dbReference>
<dbReference type="PANTHER" id="PTHR11229:SF16">
    <property type="entry name" value="LARGE RIBOSOMAL SUBUNIT PROTEIN UL3C"/>
    <property type="match status" value="1"/>
</dbReference>
<feature type="region of interest" description="Disordered" evidence="9">
    <location>
        <begin position="182"/>
        <end position="206"/>
    </location>
</feature>
<keyword evidence="11" id="KW-1185">Reference proteome</keyword>
<evidence type="ECO:0000256" key="4">
    <source>
        <dbReference type="ARBA" id="ARBA00022884"/>
    </source>
</evidence>
<evidence type="ECO:0000256" key="3">
    <source>
        <dbReference type="ARBA" id="ARBA00022730"/>
    </source>
</evidence>
<dbReference type="GO" id="GO:0006412">
    <property type="term" value="P:translation"/>
    <property type="evidence" value="ECO:0007669"/>
    <property type="project" value="InterPro"/>
</dbReference>
<proteinExistence type="inferred from homology"/>
<protein>
    <recommendedName>
        <fullName evidence="7">Large ribosomal subunit protein uL3c</fullName>
    </recommendedName>
</protein>
<comment type="similarity">
    <text evidence="2">Belongs to the universal ribosomal protein uL4 family.</text>
</comment>
<dbReference type="Pfam" id="PF00297">
    <property type="entry name" value="Ribosomal_L3"/>
    <property type="match status" value="1"/>
</dbReference>
<evidence type="ECO:0000256" key="8">
    <source>
        <dbReference type="RuleBase" id="RU003905"/>
    </source>
</evidence>
<dbReference type="InterPro" id="IPR019926">
    <property type="entry name" value="Ribosomal_uL3_CS"/>
</dbReference>
<dbReference type="SUPFAM" id="SSF50447">
    <property type="entry name" value="Translation proteins"/>
    <property type="match status" value="1"/>
</dbReference>
<evidence type="ECO:0000313" key="10">
    <source>
        <dbReference type="EMBL" id="KAF2282005.1"/>
    </source>
</evidence>
<reference evidence="10 11" key="1">
    <citation type="journal article" date="2020" name="Mol. Plant">
        <title>The Chromosome-Based Rubber Tree Genome Provides New Insights into Spurge Genome Evolution and Rubber Biosynthesis.</title>
        <authorList>
            <person name="Liu J."/>
            <person name="Shi C."/>
            <person name="Shi C.C."/>
            <person name="Li W."/>
            <person name="Zhang Q.J."/>
            <person name="Zhang Y."/>
            <person name="Li K."/>
            <person name="Lu H.F."/>
            <person name="Shi C."/>
            <person name="Zhu S.T."/>
            <person name="Xiao Z.Y."/>
            <person name="Nan H."/>
            <person name="Yue Y."/>
            <person name="Zhu X.G."/>
            <person name="Wu Y."/>
            <person name="Hong X.N."/>
            <person name="Fan G.Y."/>
            <person name="Tong Y."/>
            <person name="Zhang D."/>
            <person name="Mao C.L."/>
            <person name="Liu Y.L."/>
            <person name="Hao S.J."/>
            <person name="Liu W.Q."/>
            <person name="Lv M.Q."/>
            <person name="Zhang H.B."/>
            <person name="Liu Y."/>
            <person name="Hu-Tang G.R."/>
            <person name="Wang J.P."/>
            <person name="Wang J.H."/>
            <person name="Sun Y.H."/>
            <person name="Ni S.B."/>
            <person name="Chen W.B."/>
            <person name="Zhang X.C."/>
            <person name="Jiao Y.N."/>
            <person name="Eichler E.E."/>
            <person name="Li G.H."/>
            <person name="Liu X."/>
            <person name="Gao L.Z."/>
        </authorList>
    </citation>
    <scope>NUCLEOTIDE SEQUENCE [LARGE SCALE GENOMIC DNA]</scope>
    <source>
        <strain evidence="11">cv. GT1</strain>
        <tissue evidence="10">Leaf</tissue>
    </source>
</reference>
<dbReference type="PROSITE" id="PS00474">
    <property type="entry name" value="RIBOSOMAL_L3"/>
    <property type="match status" value="1"/>
</dbReference>
<dbReference type="Gene3D" id="3.30.160.810">
    <property type="match status" value="1"/>
</dbReference>
<dbReference type="PANTHER" id="PTHR11229">
    <property type="entry name" value="50S RIBOSOMAL PROTEIN L3"/>
    <property type="match status" value="1"/>
</dbReference>
<evidence type="ECO:0000256" key="6">
    <source>
        <dbReference type="ARBA" id="ARBA00023274"/>
    </source>
</evidence>
<dbReference type="InterPro" id="IPR000597">
    <property type="entry name" value="Ribosomal_uL3"/>
</dbReference>
<dbReference type="Gene3D" id="3.40.1370.10">
    <property type="match status" value="1"/>
</dbReference>
<evidence type="ECO:0000256" key="1">
    <source>
        <dbReference type="ARBA" id="ARBA00006540"/>
    </source>
</evidence>